<evidence type="ECO:0000259" key="1">
    <source>
        <dbReference type="Pfam" id="PF10077"/>
    </source>
</evidence>
<dbReference type="Pfam" id="PF10077">
    <property type="entry name" value="DUF2314"/>
    <property type="match status" value="1"/>
</dbReference>
<keyword evidence="3" id="KW-1185">Reference proteome</keyword>
<reference evidence="2 3" key="1">
    <citation type="submission" date="2023-07" db="EMBL/GenBank/DDBJ databases">
        <title>Sorghum-associated microbial communities from plants grown in Nebraska, USA.</title>
        <authorList>
            <person name="Schachtman D."/>
        </authorList>
    </citation>
    <scope>NUCLEOTIDE SEQUENCE [LARGE SCALE GENOMIC DNA]</scope>
    <source>
        <strain evidence="2 3">BE316</strain>
    </source>
</reference>
<evidence type="ECO:0000313" key="3">
    <source>
        <dbReference type="Proteomes" id="UP001180825"/>
    </source>
</evidence>
<dbReference type="Proteomes" id="UP001180825">
    <property type="component" value="Unassembled WGS sequence"/>
</dbReference>
<dbReference type="InterPro" id="IPR018756">
    <property type="entry name" value="DUF2314"/>
</dbReference>
<accession>A0ABU2ADL1</accession>
<organism evidence="2 3">
    <name type="scientific">Roseateles asaccharophilus</name>
    <dbReference type="NCBI Taxonomy" id="582607"/>
    <lineage>
        <taxon>Bacteria</taxon>
        <taxon>Pseudomonadati</taxon>
        <taxon>Pseudomonadota</taxon>
        <taxon>Betaproteobacteria</taxon>
        <taxon>Burkholderiales</taxon>
        <taxon>Sphaerotilaceae</taxon>
        <taxon>Roseateles</taxon>
    </lineage>
</organism>
<evidence type="ECO:0000313" key="2">
    <source>
        <dbReference type="EMBL" id="MDR7335301.1"/>
    </source>
</evidence>
<proteinExistence type="predicted"/>
<comment type="caution">
    <text evidence="2">The sequence shown here is derived from an EMBL/GenBank/DDBJ whole genome shotgun (WGS) entry which is preliminary data.</text>
</comment>
<gene>
    <name evidence="2" type="ORF">J2X21_004466</name>
</gene>
<dbReference type="RefSeq" id="WP_310332274.1">
    <property type="nucleotide sequence ID" value="NZ_JAVDXV010000009.1"/>
</dbReference>
<protein>
    <submittedName>
        <fullName evidence="2">Uncharacterized protein YegJ (DUF2314 family)</fullName>
    </submittedName>
</protein>
<dbReference type="EMBL" id="JAVDXV010000009">
    <property type="protein sequence ID" value="MDR7335301.1"/>
    <property type="molecule type" value="Genomic_DNA"/>
</dbReference>
<feature type="domain" description="DUF2314" evidence="1">
    <location>
        <begin position="39"/>
        <end position="163"/>
    </location>
</feature>
<name>A0ABU2ADL1_9BURK</name>
<sequence length="169" mass="19268">MRNICLIALTAVCAAAHSQSAVERAAKDDELVFMRDQEPAMQKAFDKAAATLDEFLQKAKVPSADHTSFALKVAISQGKDTEYFWVNNFTEKDGAFEGEIGNEPRMVNTVKFGQRYRFPRSRVVDWTYIDKVQRKMVGNFTLCALLTKESKQDAQAMKKRFKLDCDWLQ</sequence>